<dbReference type="Pfam" id="PF00196">
    <property type="entry name" value="GerE"/>
    <property type="match status" value="1"/>
</dbReference>
<dbReference type="PANTHER" id="PTHR16305">
    <property type="entry name" value="TESTICULAR SOLUBLE ADENYLYL CYCLASE"/>
    <property type="match status" value="1"/>
</dbReference>
<dbReference type="PRINTS" id="PR00038">
    <property type="entry name" value="HTHLUXR"/>
</dbReference>
<dbReference type="PROSITE" id="PS50043">
    <property type="entry name" value="HTH_LUXR_2"/>
    <property type="match status" value="1"/>
</dbReference>
<evidence type="ECO:0000259" key="3">
    <source>
        <dbReference type="PROSITE" id="PS50043"/>
    </source>
</evidence>
<dbReference type="SUPFAM" id="SSF52540">
    <property type="entry name" value="P-loop containing nucleoside triphosphate hydrolases"/>
    <property type="match status" value="1"/>
</dbReference>
<dbReference type="SUPFAM" id="SSF46894">
    <property type="entry name" value="C-terminal effector domain of the bipartite response regulators"/>
    <property type="match status" value="1"/>
</dbReference>
<keyword evidence="5" id="KW-1185">Reference proteome</keyword>
<evidence type="ECO:0000313" key="5">
    <source>
        <dbReference type="Proteomes" id="UP000783871"/>
    </source>
</evidence>
<proteinExistence type="predicted"/>
<dbReference type="InterPro" id="IPR041664">
    <property type="entry name" value="AAA_16"/>
</dbReference>
<dbReference type="SMART" id="SM00421">
    <property type="entry name" value="HTH_LUXR"/>
    <property type="match status" value="1"/>
</dbReference>
<keyword evidence="1" id="KW-0547">Nucleotide-binding</keyword>
<evidence type="ECO:0000256" key="2">
    <source>
        <dbReference type="ARBA" id="ARBA00022840"/>
    </source>
</evidence>
<evidence type="ECO:0000313" key="4">
    <source>
        <dbReference type="EMBL" id="NJP31930.1"/>
    </source>
</evidence>
<dbReference type="InterPro" id="IPR011990">
    <property type="entry name" value="TPR-like_helical_dom_sf"/>
</dbReference>
<feature type="domain" description="HTH luxR-type" evidence="3">
    <location>
        <begin position="840"/>
        <end position="905"/>
    </location>
</feature>
<gene>
    <name evidence="4" type="ORF">HCJ94_08025</name>
</gene>
<dbReference type="InterPro" id="IPR036388">
    <property type="entry name" value="WH-like_DNA-bd_sf"/>
</dbReference>
<dbReference type="Pfam" id="PF13191">
    <property type="entry name" value="AAA_16"/>
    <property type="match status" value="1"/>
</dbReference>
<dbReference type="Proteomes" id="UP000783871">
    <property type="component" value="Unassembled WGS sequence"/>
</dbReference>
<dbReference type="CDD" id="cd06170">
    <property type="entry name" value="LuxR_C_like"/>
    <property type="match status" value="1"/>
</dbReference>
<protein>
    <submittedName>
        <fullName evidence="4">AAA family ATPase</fullName>
    </submittedName>
</protein>
<dbReference type="InterPro" id="IPR000792">
    <property type="entry name" value="Tscrpt_reg_LuxR_C"/>
</dbReference>
<accession>A0ABX0Z293</accession>
<comment type="caution">
    <text evidence="4">The sequence shown here is derived from an EMBL/GenBank/DDBJ whole genome shotgun (WGS) entry which is preliminary data.</text>
</comment>
<reference evidence="4 5" key="1">
    <citation type="submission" date="2020-03" db="EMBL/GenBank/DDBJ databases">
        <title>WGS of actinomycetes isolated from Thailand.</title>
        <authorList>
            <person name="Thawai C."/>
        </authorList>
    </citation>
    <scope>NUCLEOTIDE SEQUENCE [LARGE SCALE GENOMIC DNA]</scope>
    <source>
        <strain evidence="4 5">HSS6-12</strain>
    </source>
</reference>
<keyword evidence="2" id="KW-0067">ATP-binding</keyword>
<dbReference type="PROSITE" id="PS00622">
    <property type="entry name" value="HTH_LUXR_1"/>
    <property type="match status" value="1"/>
</dbReference>
<name>A0ABX0Z293_9ACTN</name>
<dbReference type="SUPFAM" id="SSF48452">
    <property type="entry name" value="TPR-like"/>
    <property type="match status" value="1"/>
</dbReference>
<dbReference type="InterPro" id="IPR027417">
    <property type="entry name" value="P-loop_NTPase"/>
</dbReference>
<dbReference type="Gene3D" id="1.10.10.10">
    <property type="entry name" value="Winged helix-like DNA-binding domain superfamily/Winged helix DNA-binding domain"/>
    <property type="match status" value="1"/>
</dbReference>
<dbReference type="PANTHER" id="PTHR16305:SF35">
    <property type="entry name" value="TRANSCRIPTIONAL ACTIVATOR DOMAIN"/>
    <property type="match status" value="1"/>
</dbReference>
<organism evidence="4 5">
    <name type="scientific">Micromonospora thermarum</name>
    <dbReference type="NCBI Taxonomy" id="2720024"/>
    <lineage>
        <taxon>Bacteria</taxon>
        <taxon>Bacillati</taxon>
        <taxon>Actinomycetota</taxon>
        <taxon>Actinomycetes</taxon>
        <taxon>Micromonosporales</taxon>
        <taxon>Micromonosporaceae</taxon>
        <taxon>Micromonospora</taxon>
    </lineage>
</organism>
<sequence length="908" mass="96610">MSAVRGLVGRQIELAHVAALVREAGRRGAALVVEGDVGTGKTALLGAAVEMAEAEGYQVLGCAGTPVESRMPHAGLHELLYPVIGIADDLPGPQRSAVRAAFGAEDAGTGDAYATSLAVLGLLQRLAVRAPVLLVVDDVRWMDEETVRILCFIARRLTTTPIVLLIGCRTRGDHPLDRAALPRLTLSALSPDAAEHVLDERRPRLTGRLRDRVLTEAGGNPLALIELHRALVAEGAQDPSAPPRRLPLTARLRRAFTAETATLPAPARLLLLVAAAEALTPAELAAASRRLGLAPEHLAAAEQNGLVTVDSGQVTFTHPLLGSALYDVAPLTDRIAVHRLLAEILSAEPHRAAWHRAAGTIGQDESAAAALQAVAGNATDALLRAAELTPDAGDRARRLARAAEAARSTGRPEVARLLAKGRRLTDDPALLGALCRTEVEHLRAAAELTGRAHRELIDLAYRAASTDVEAAGQMLACAAVEFAVDVPPEQLGVDLEEAVHALRLPACHPLRVLALALLAPQRYAGELAPALRGWTEPSHANLLTAALAADRLHDIPAALRRWGHAVERFRAAGETADLLTSLSGLAQMQVTTGRLSDAAEAAREVSGIATDLDRGLEEVTACLITAHVHAWRGETAEATDALDRARCRLRPAFPAFVRAGLSRTAGMVALAHGRADQAYAMFSEVVTPGTAAYHPTIAERLIAELAESAVLAGLAAEAGPVVERLAATTGRFDAPLLRLLTFRARALLATETGPPDAAAAWFRRAVAEAGDEYLGFEAARTRLCYGRWLRRTGRAGDARAHLAVALAAFESSGAELWRRRAETELRAAGGVGSPRELRPSAEIGWRLTRQELEISRLAAAGLTNREIAERLYLSHRTVGVHLFNAYPKLGVRSREQLERALAAEGWRR</sequence>
<dbReference type="InterPro" id="IPR016032">
    <property type="entry name" value="Sig_transdc_resp-reg_C-effctor"/>
</dbReference>
<evidence type="ECO:0000256" key="1">
    <source>
        <dbReference type="ARBA" id="ARBA00022741"/>
    </source>
</evidence>
<dbReference type="RefSeq" id="WP_168000325.1">
    <property type="nucleotide sequence ID" value="NZ_JAATEO010000006.1"/>
</dbReference>
<dbReference type="EMBL" id="JAATEO010000006">
    <property type="protein sequence ID" value="NJP31930.1"/>
    <property type="molecule type" value="Genomic_DNA"/>
</dbReference>